<gene>
    <name evidence="5" type="ORF">ATK06_2166</name>
</gene>
<dbReference type="InterPro" id="IPR023631">
    <property type="entry name" value="Amidase_dom"/>
</dbReference>
<dbReference type="STRING" id="1724.GCA_001044175_01964"/>
<dbReference type="Proteomes" id="UP000221653">
    <property type="component" value="Unassembled WGS sequence"/>
</dbReference>
<feature type="domain" description="Amidase" evidence="4">
    <location>
        <begin position="43"/>
        <end position="443"/>
    </location>
</feature>
<evidence type="ECO:0000256" key="2">
    <source>
        <dbReference type="ARBA" id="ARBA00009199"/>
    </source>
</evidence>
<dbReference type="InterPro" id="IPR000120">
    <property type="entry name" value="Amidase"/>
</dbReference>
<comment type="catalytic activity">
    <reaction evidence="1">
        <text>a monocarboxylic acid amide + H2O = a monocarboxylate + NH4(+)</text>
        <dbReference type="Rhea" id="RHEA:12020"/>
        <dbReference type="ChEBI" id="CHEBI:15377"/>
        <dbReference type="ChEBI" id="CHEBI:28938"/>
        <dbReference type="ChEBI" id="CHEBI:35757"/>
        <dbReference type="ChEBI" id="CHEBI:83628"/>
        <dbReference type="EC" id="3.5.1.4"/>
    </reaction>
</comment>
<dbReference type="EMBL" id="PDJF01000001">
    <property type="protein sequence ID" value="PFG29034.1"/>
    <property type="molecule type" value="Genomic_DNA"/>
</dbReference>
<proteinExistence type="inferred from homology"/>
<dbReference type="GO" id="GO:0004040">
    <property type="term" value="F:amidase activity"/>
    <property type="evidence" value="ECO:0007669"/>
    <property type="project" value="UniProtKB-EC"/>
</dbReference>
<evidence type="ECO:0000259" key="4">
    <source>
        <dbReference type="Pfam" id="PF01425"/>
    </source>
</evidence>
<reference evidence="5 6" key="1">
    <citation type="submission" date="2017-10" db="EMBL/GenBank/DDBJ databases">
        <title>Sequencing the genomes of 1000 actinobacteria strains.</title>
        <authorList>
            <person name="Klenk H.-P."/>
        </authorList>
    </citation>
    <scope>NUCLEOTIDE SEQUENCE [LARGE SCALE GENOMIC DNA]</scope>
    <source>
        <strain evidence="5 6">DSM 20688</strain>
    </source>
</reference>
<keyword evidence="6" id="KW-1185">Reference proteome</keyword>
<dbReference type="OrthoDB" id="5175573at2"/>
<dbReference type="AlphaFoldDB" id="A0A2A9DR19"/>
<comment type="caution">
    <text evidence="5">The sequence shown here is derived from an EMBL/GenBank/DDBJ whole genome shotgun (WGS) entry which is preliminary data.</text>
</comment>
<evidence type="ECO:0000256" key="1">
    <source>
        <dbReference type="ARBA" id="ARBA00001311"/>
    </source>
</evidence>
<evidence type="ECO:0000313" key="5">
    <source>
        <dbReference type="EMBL" id="PFG29034.1"/>
    </source>
</evidence>
<name>A0A2A9DR19_9CORY</name>
<dbReference type="Gene3D" id="3.90.1300.10">
    <property type="entry name" value="Amidase signature (AS) domain"/>
    <property type="match status" value="1"/>
</dbReference>
<protein>
    <recommendedName>
        <fullName evidence="3">amidase</fullName>
        <ecNumber evidence="3">3.5.1.4</ecNumber>
    </recommendedName>
</protein>
<dbReference type="SUPFAM" id="SSF75304">
    <property type="entry name" value="Amidase signature (AS) enzymes"/>
    <property type="match status" value="1"/>
</dbReference>
<dbReference type="EC" id="3.5.1.4" evidence="3"/>
<evidence type="ECO:0000313" key="6">
    <source>
        <dbReference type="Proteomes" id="UP000221653"/>
    </source>
</evidence>
<accession>A0A2A9DR19</accession>
<dbReference type="PANTHER" id="PTHR11895:SF7">
    <property type="entry name" value="GLUTAMYL-TRNA(GLN) AMIDOTRANSFERASE SUBUNIT A, MITOCHONDRIAL"/>
    <property type="match status" value="1"/>
</dbReference>
<comment type="similarity">
    <text evidence="2">Belongs to the amidase family.</text>
</comment>
<dbReference type="RefSeq" id="WP_048380412.1">
    <property type="nucleotide sequence ID" value="NZ_LDYE01000007.1"/>
</dbReference>
<sequence length="451" mass="48013">MTHLFLDKHFPAVWADLGPFTGLDATAWVELLGHGEHTAREGVDYVLSAVEKHNPALNAFHMVFSQEARDRAAELDALPANQRGPLHGIPVAVKEEYNIKGVPTMLGVPGAYTPAPQDSEVVRLVRDAGAIIIGTTRMPEFGLLPVTETKNYGVTTNPWDLTKTPGGSSGGSAAAVAAGIVPLALASDGCGSIRIPSARCGLYGLKPERGSVAQHEKTWVELGTQGPLARSARDLALVFDVIAEPGFTAALTEHKTLRIGVTTDYILPVARENKRAVHETVQRLSSLGHTIVNDDICLSDVTAAFLPQVIRGVGEEVESIDDTTSIDYRSRVLAAVNRIMPESVINRARQRSFEAAERIDSLFDDHGIDILLTPTVANRPTKAGAFQGAGPLRTIAMCARPTAFTSVFNVSGNPALAVPTGMGSDGLPLSVQLVAKHGQQKQLVGLAQQLN</sequence>
<dbReference type="InterPro" id="IPR036928">
    <property type="entry name" value="AS_sf"/>
</dbReference>
<dbReference type="PANTHER" id="PTHR11895">
    <property type="entry name" value="TRANSAMIDASE"/>
    <property type="match status" value="1"/>
</dbReference>
<organism evidence="5 6">
    <name type="scientific">Corynebacterium renale</name>
    <dbReference type="NCBI Taxonomy" id="1724"/>
    <lineage>
        <taxon>Bacteria</taxon>
        <taxon>Bacillati</taxon>
        <taxon>Actinomycetota</taxon>
        <taxon>Actinomycetes</taxon>
        <taxon>Mycobacteriales</taxon>
        <taxon>Corynebacteriaceae</taxon>
        <taxon>Corynebacterium</taxon>
    </lineage>
</organism>
<evidence type="ECO:0000256" key="3">
    <source>
        <dbReference type="ARBA" id="ARBA00012922"/>
    </source>
</evidence>
<dbReference type="Pfam" id="PF01425">
    <property type="entry name" value="Amidase"/>
    <property type="match status" value="1"/>
</dbReference>